<feature type="transmembrane region" description="Helical" evidence="6">
    <location>
        <begin position="634"/>
        <end position="654"/>
    </location>
</feature>
<reference evidence="9" key="1">
    <citation type="submission" date="2025-08" db="UniProtKB">
        <authorList>
            <consortium name="RefSeq"/>
        </authorList>
    </citation>
    <scope>IDENTIFICATION</scope>
    <source>
        <tissue evidence="9">Whole larval tissue</tissue>
    </source>
</reference>
<evidence type="ECO:0000256" key="3">
    <source>
        <dbReference type="ARBA" id="ARBA00022989"/>
    </source>
</evidence>
<feature type="compositionally biased region" description="Low complexity" evidence="5">
    <location>
        <begin position="53"/>
        <end position="68"/>
    </location>
</feature>
<dbReference type="InterPro" id="IPR011993">
    <property type="entry name" value="PH-like_dom_sf"/>
</dbReference>
<keyword evidence="4 6" id="KW-0472">Membrane</keyword>
<sequence length="746" mass="82480">MTSSELDSRNIAISMRKSVENLVISSQDAIGQSISQALTFSGVITQHANNIIPENRSVSRSPSPSPSTRDSRNTDSASEALDNDKTSESSVQMPSHAGGDSASISSGELAVTVVSATPTQNKDNPRLPNSAKAGDGSRTKKKSWYNALYPTYKSKSDDFKRLFKDLPDDERLIVDYSCALQKDILAHGRLYASQNYLCFYASIFGWETTMTTRWKDVTAITKEKTALVIPNAILVCTEGEKNFLTSFSGRDKAYLMLFRIWQNALMDQPMSSQEFWQWVHSSYGEELGFNSDEEGYGRDAIDDVPPLPNDTDQPSESSGNNAWYLSVQDLTDAATMDADDPRDQRDARDNRSRQGARAHDSSPPLVTNGDAEYREEEAGDTLPTDMSDTSDSEPDKPHNGGEMEKCTAAHDGKLILRQEFQFNIDNLFTMIFTNSKFNLEFLAVRGTTDYVQAPWQVQGGLKCRQISYTLGLTSGPIGPKEVQVTETQVMNKCSKPGMLYSIDSTSENAGIPYADYFSVQVHYCLQRVSDSITELSIYGHVKYKKSMWPMIKTFLEKNTISGLEDFARILESRLTSEADCAVPAARKARRHRRAPAVAGPEAAPAPGKLSAGGLAGARVSVSRTARPAPPRPAAATWLAALLALLLLINAALYYKLYYTDRSGYAFDIDDLQSRLSSGQGPAMAEWSAQLQAHARRQRGQLLAWRHALDRTVQHLAQTEQALTKLLETIKPSLEKAQKEAESREEL</sequence>
<dbReference type="GO" id="GO:0032934">
    <property type="term" value="F:sterol binding"/>
    <property type="evidence" value="ECO:0007669"/>
    <property type="project" value="TreeGrafter"/>
</dbReference>
<dbReference type="Pfam" id="PF02893">
    <property type="entry name" value="GRAM"/>
    <property type="match status" value="1"/>
</dbReference>
<dbReference type="PANTHER" id="PTHR23319">
    <property type="entry name" value="GRAM DOMAIN CONTAINING 1B, ISOFORM E"/>
    <property type="match status" value="1"/>
</dbReference>
<evidence type="ECO:0000256" key="1">
    <source>
        <dbReference type="ARBA" id="ARBA00004167"/>
    </source>
</evidence>
<dbReference type="InterPro" id="IPR004182">
    <property type="entry name" value="GRAM"/>
</dbReference>
<feature type="region of interest" description="Disordered" evidence="5">
    <location>
        <begin position="335"/>
        <end position="404"/>
    </location>
</feature>
<evidence type="ECO:0000313" key="9">
    <source>
        <dbReference type="RefSeq" id="XP_035450171.2"/>
    </source>
</evidence>
<dbReference type="GO" id="GO:0140268">
    <property type="term" value="C:endoplasmic reticulum-plasma membrane contact site"/>
    <property type="evidence" value="ECO:0007669"/>
    <property type="project" value="TreeGrafter"/>
</dbReference>
<dbReference type="GO" id="GO:0120015">
    <property type="term" value="F:sterol transfer activity"/>
    <property type="evidence" value="ECO:0007669"/>
    <property type="project" value="TreeGrafter"/>
</dbReference>
<feature type="compositionally biased region" description="Basic and acidic residues" evidence="5">
    <location>
        <begin position="393"/>
        <end position="404"/>
    </location>
</feature>
<dbReference type="GO" id="GO:0032366">
    <property type="term" value="P:intracellular sterol transport"/>
    <property type="evidence" value="ECO:0007669"/>
    <property type="project" value="TreeGrafter"/>
</dbReference>
<keyword evidence="8" id="KW-1185">Reference proteome</keyword>
<organism evidence="8 9">
    <name type="scientific">Spodoptera frugiperda</name>
    <name type="common">Fall armyworm</name>
    <dbReference type="NCBI Taxonomy" id="7108"/>
    <lineage>
        <taxon>Eukaryota</taxon>
        <taxon>Metazoa</taxon>
        <taxon>Ecdysozoa</taxon>
        <taxon>Arthropoda</taxon>
        <taxon>Hexapoda</taxon>
        <taxon>Insecta</taxon>
        <taxon>Pterygota</taxon>
        <taxon>Neoptera</taxon>
        <taxon>Endopterygota</taxon>
        <taxon>Lepidoptera</taxon>
        <taxon>Glossata</taxon>
        <taxon>Ditrysia</taxon>
        <taxon>Noctuoidea</taxon>
        <taxon>Noctuidae</taxon>
        <taxon>Amphipyrinae</taxon>
        <taxon>Spodoptera</taxon>
    </lineage>
</organism>
<evidence type="ECO:0000256" key="4">
    <source>
        <dbReference type="ARBA" id="ARBA00023136"/>
    </source>
</evidence>
<evidence type="ECO:0000256" key="2">
    <source>
        <dbReference type="ARBA" id="ARBA00022692"/>
    </source>
</evidence>
<dbReference type="GeneID" id="118276111"/>
<feature type="compositionally biased region" description="Polar residues" evidence="5">
    <location>
        <begin position="310"/>
        <end position="321"/>
    </location>
</feature>
<dbReference type="InterPro" id="IPR031968">
    <property type="entry name" value="VASt"/>
</dbReference>
<dbReference type="Pfam" id="PF16016">
    <property type="entry name" value="VASt"/>
    <property type="match status" value="1"/>
</dbReference>
<feature type="region of interest" description="Disordered" evidence="5">
    <location>
        <begin position="51"/>
        <end position="103"/>
    </location>
</feature>
<name>A0A9R0EQ32_SPOFR</name>
<dbReference type="Proteomes" id="UP000829999">
    <property type="component" value="Chromosome 31"/>
</dbReference>
<proteinExistence type="predicted"/>
<dbReference type="AlphaFoldDB" id="A0A9R0EQ32"/>
<dbReference type="Gene3D" id="2.30.29.30">
    <property type="entry name" value="Pleckstrin-homology domain (PH domain)/Phosphotyrosine-binding domain (PTB)"/>
    <property type="match status" value="1"/>
</dbReference>
<dbReference type="FunFam" id="2.30.29.30:FF:000008">
    <property type="entry name" value="GRAM domain containing 1B"/>
    <property type="match status" value="1"/>
</dbReference>
<evidence type="ECO:0000256" key="6">
    <source>
        <dbReference type="SAM" id="Phobius"/>
    </source>
</evidence>
<dbReference type="InterPro" id="IPR051482">
    <property type="entry name" value="Cholesterol_transport"/>
</dbReference>
<dbReference type="GO" id="GO:0005789">
    <property type="term" value="C:endoplasmic reticulum membrane"/>
    <property type="evidence" value="ECO:0007669"/>
    <property type="project" value="TreeGrafter"/>
</dbReference>
<protein>
    <submittedName>
        <fullName evidence="9">Protein Aster-B isoform X1</fullName>
    </submittedName>
</protein>
<dbReference type="OrthoDB" id="2162691at2759"/>
<dbReference type="GO" id="GO:0005886">
    <property type="term" value="C:plasma membrane"/>
    <property type="evidence" value="ECO:0007669"/>
    <property type="project" value="TreeGrafter"/>
</dbReference>
<accession>A0A9R0EQ32</accession>
<evidence type="ECO:0000313" key="8">
    <source>
        <dbReference type="Proteomes" id="UP000829999"/>
    </source>
</evidence>
<dbReference type="SMART" id="SM00568">
    <property type="entry name" value="GRAM"/>
    <property type="match status" value="1"/>
</dbReference>
<evidence type="ECO:0000256" key="5">
    <source>
        <dbReference type="SAM" id="MobiDB-lite"/>
    </source>
</evidence>
<feature type="region of interest" description="Disordered" evidence="5">
    <location>
        <begin position="116"/>
        <end position="138"/>
    </location>
</feature>
<gene>
    <name evidence="9" type="primary">LOC118276111</name>
</gene>
<feature type="region of interest" description="Disordered" evidence="5">
    <location>
        <begin position="290"/>
        <end position="321"/>
    </location>
</feature>
<comment type="subcellular location">
    <subcellularLocation>
        <location evidence="1">Membrane</location>
        <topology evidence="1">Single-pass membrane protein</topology>
    </subcellularLocation>
</comment>
<feature type="compositionally biased region" description="Basic and acidic residues" evidence="5">
    <location>
        <begin position="339"/>
        <end position="360"/>
    </location>
</feature>
<keyword evidence="2 6" id="KW-0812">Transmembrane</keyword>
<evidence type="ECO:0000259" key="7">
    <source>
        <dbReference type="PROSITE" id="PS51778"/>
    </source>
</evidence>
<dbReference type="RefSeq" id="XP_035450171.2">
    <property type="nucleotide sequence ID" value="XM_035594278.2"/>
</dbReference>
<feature type="domain" description="VASt" evidence="7">
    <location>
        <begin position="411"/>
        <end position="582"/>
    </location>
</feature>
<keyword evidence="3 6" id="KW-1133">Transmembrane helix</keyword>
<dbReference type="PROSITE" id="PS51778">
    <property type="entry name" value="VAST"/>
    <property type="match status" value="1"/>
</dbReference>
<dbReference type="PANTHER" id="PTHR23319:SF4">
    <property type="entry name" value="GRAM DOMAIN CONTAINING 1B, ISOFORM E"/>
    <property type="match status" value="1"/>
</dbReference>
<dbReference type="CDD" id="cd13220">
    <property type="entry name" value="PH-GRAM_GRAMDC"/>
    <property type="match status" value="1"/>
</dbReference>